<dbReference type="RefSeq" id="WP_155151329.1">
    <property type="nucleotide sequence ID" value="NZ_JACOPQ010000005.1"/>
</dbReference>
<keyword evidence="3" id="KW-1185">Reference proteome</keyword>
<accession>A0A8J6JCQ8</accession>
<gene>
    <name evidence="2" type="ORF">H8S62_08675</name>
</gene>
<comment type="caution">
    <text evidence="2">The sequence shown here is derived from an EMBL/GenBank/DDBJ whole genome shotgun (WGS) entry which is preliminary data.</text>
</comment>
<dbReference type="AlphaFoldDB" id="A0A8J6JCQ8"/>
<feature type="region of interest" description="Disordered" evidence="1">
    <location>
        <begin position="99"/>
        <end position="124"/>
    </location>
</feature>
<evidence type="ECO:0000256" key="1">
    <source>
        <dbReference type="SAM" id="MobiDB-lite"/>
    </source>
</evidence>
<sequence>MAMLERVREWLETYPGMARLSGFEVDELGTAADCGGLFPQGLTEVERREDILGNVEVLNEYRFSLRCVFGRTPDGGGAEANAQWVLAFQDWVQEQSARGTAAQLGGEGTQQGTARAEKGALSQNSEDGTATYEVALTIKFKKRYEV</sequence>
<protein>
    <submittedName>
        <fullName evidence="2">Uncharacterized protein</fullName>
    </submittedName>
</protein>
<dbReference type="EMBL" id="JACOPQ010000005">
    <property type="protein sequence ID" value="MBC5737086.1"/>
    <property type="molecule type" value="Genomic_DNA"/>
</dbReference>
<dbReference type="Proteomes" id="UP000607645">
    <property type="component" value="Unassembled WGS sequence"/>
</dbReference>
<proteinExistence type="predicted"/>
<evidence type="ECO:0000313" key="2">
    <source>
        <dbReference type="EMBL" id="MBC5737086.1"/>
    </source>
</evidence>
<reference evidence="2" key="1">
    <citation type="submission" date="2020-08" db="EMBL/GenBank/DDBJ databases">
        <title>Genome public.</title>
        <authorList>
            <person name="Liu C."/>
            <person name="Sun Q."/>
        </authorList>
    </citation>
    <scope>NUCLEOTIDE SEQUENCE</scope>
    <source>
        <strain evidence="2">NSJ-52</strain>
    </source>
</reference>
<evidence type="ECO:0000313" key="3">
    <source>
        <dbReference type="Proteomes" id="UP000607645"/>
    </source>
</evidence>
<organism evidence="2 3">
    <name type="scientific">Lawsonibacter faecis</name>
    <dbReference type="NCBI Taxonomy" id="2763052"/>
    <lineage>
        <taxon>Bacteria</taxon>
        <taxon>Bacillati</taxon>
        <taxon>Bacillota</taxon>
        <taxon>Clostridia</taxon>
        <taxon>Eubacteriales</taxon>
        <taxon>Oscillospiraceae</taxon>
        <taxon>Lawsonibacter</taxon>
    </lineage>
</organism>
<name>A0A8J6JCQ8_9FIRM</name>